<evidence type="ECO:0000313" key="3">
    <source>
        <dbReference type="Proteomes" id="UP000198480"/>
    </source>
</evidence>
<feature type="domain" description="HTH araC/xylS-type" evidence="1">
    <location>
        <begin position="7"/>
        <end position="110"/>
    </location>
</feature>
<reference evidence="3" key="1">
    <citation type="submission" date="2017-06" db="EMBL/GenBank/DDBJ databases">
        <authorList>
            <person name="Varghese N."/>
            <person name="Submissions S."/>
        </authorList>
    </citation>
    <scope>NUCLEOTIDE SEQUENCE [LARGE SCALE GENOMIC DNA]</scope>
    <source>
        <strain evidence="3">5C</strain>
    </source>
</reference>
<sequence>MKETDLDDISKYIIDQELYKNPDLDSWLLAQKLEMEEEELLVAIKNKTGKPFKQVINEIRVKRLVRNLDKTILFQKPGYYYKLSGFKSRTPFERMFKKETGMTLSEYIRKLKSINQKIKY</sequence>
<dbReference type="Gene3D" id="1.10.10.60">
    <property type="entry name" value="Homeodomain-like"/>
    <property type="match status" value="1"/>
</dbReference>
<dbReference type="Pfam" id="PF12833">
    <property type="entry name" value="HTH_18"/>
    <property type="match status" value="1"/>
</dbReference>
<evidence type="ECO:0000313" key="2">
    <source>
        <dbReference type="EMBL" id="SNS76832.1"/>
    </source>
</evidence>
<dbReference type="GO" id="GO:0043565">
    <property type="term" value="F:sequence-specific DNA binding"/>
    <property type="evidence" value="ECO:0007669"/>
    <property type="project" value="InterPro"/>
</dbReference>
<dbReference type="PROSITE" id="PS01124">
    <property type="entry name" value="HTH_ARAC_FAMILY_2"/>
    <property type="match status" value="1"/>
</dbReference>
<dbReference type="InterPro" id="IPR018060">
    <property type="entry name" value="HTH_AraC"/>
</dbReference>
<proteinExistence type="predicted"/>
<dbReference type="GO" id="GO:0003700">
    <property type="term" value="F:DNA-binding transcription factor activity"/>
    <property type="evidence" value="ECO:0007669"/>
    <property type="project" value="InterPro"/>
</dbReference>
<keyword evidence="3" id="KW-1185">Reference proteome</keyword>
<name>A0A239H6H9_9BACT</name>
<dbReference type="OrthoDB" id="9779074at2"/>
<dbReference type="EMBL" id="FZOK01000026">
    <property type="protein sequence ID" value="SNS76832.1"/>
    <property type="molecule type" value="Genomic_DNA"/>
</dbReference>
<evidence type="ECO:0000259" key="1">
    <source>
        <dbReference type="PROSITE" id="PS01124"/>
    </source>
</evidence>
<dbReference type="AlphaFoldDB" id="A0A239H6H9"/>
<keyword evidence="2" id="KW-0238">DNA-binding</keyword>
<gene>
    <name evidence="2" type="ORF">SAMN06295967_1266</name>
</gene>
<dbReference type="RefSeq" id="WP_089242513.1">
    <property type="nucleotide sequence ID" value="NZ_FZOK01000026.1"/>
</dbReference>
<accession>A0A239H6H9</accession>
<dbReference type="Proteomes" id="UP000198480">
    <property type="component" value="Unassembled WGS sequence"/>
</dbReference>
<protein>
    <submittedName>
        <fullName evidence="2">AraC-type DNA-binding protein</fullName>
    </submittedName>
</protein>
<organism evidence="2 3">
    <name type="scientific">Belliella buryatensis</name>
    <dbReference type="NCBI Taxonomy" id="1500549"/>
    <lineage>
        <taxon>Bacteria</taxon>
        <taxon>Pseudomonadati</taxon>
        <taxon>Bacteroidota</taxon>
        <taxon>Cytophagia</taxon>
        <taxon>Cytophagales</taxon>
        <taxon>Cyclobacteriaceae</taxon>
        <taxon>Belliella</taxon>
    </lineage>
</organism>